<dbReference type="GO" id="GO:0009102">
    <property type="term" value="P:biotin biosynthetic process"/>
    <property type="evidence" value="ECO:0007669"/>
    <property type="project" value="UniProtKB-UniPathway"/>
</dbReference>
<evidence type="ECO:0000256" key="7">
    <source>
        <dbReference type="ARBA" id="ARBA00022714"/>
    </source>
</evidence>
<evidence type="ECO:0000256" key="11">
    <source>
        <dbReference type="ARBA" id="ARBA00023014"/>
    </source>
</evidence>
<evidence type="ECO:0000256" key="9">
    <source>
        <dbReference type="ARBA" id="ARBA00022756"/>
    </source>
</evidence>
<dbReference type="SFLD" id="SFLDG01060">
    <property type="entry name" value="BATS_domain_containing"/>
    <property type="match status" value="1"/>
</dbReference>
<feature type="domain" description="Radical SAM core" evidence="14">
    <location>
        <begin position="77"/>
        <end position="306"/>
    </location>
</feature>
<dbReference type="CDD" id="cd01335">
    <property type="entry name" value="Radical_SAM"/>
    <property type="match status" value="1"/>
</dbReference>
<dbReference type="InterPro" id="IPR007197">
    <property type="entry name" value="rSAM"/>
</dbReference>
<dbReference type="SMART" id="SM00876">
    <property type="entry name" value="BATS"/>
    <property type="match status" value="1"/>
</dbReference>
<evidence type="ECO:0000256" key="13">
    <source>
        <dbReference type="PIRSR" id="PIRSR001619-1"/>
    </source>
</evidence>
<feature type="binding site" evidence="13">
    <location>
        <position position="99"/>
    </location>
    <ligand>
        <name>[4Fe-4S] cluster</name>
        <dbReference type="ChEBI" id="CHEBI:49883"/>
        <note>4Fe-4S-S-AdoMet</note>
    </ligand>
</feature>
<dbReference type="Proteomes" id="UP000657918">
    <property type="component" value="Unassembled WGS sequence"/>
</dbReference>
<dbReference type="Gene3D" id="3.20.20.70">
    <property type="entry name" value="Aldolase class I"/>
    <property type="match status" value="1"/>
</dbReference>
<accession>A0A835K016</accession>
<comment type="similarity">
    <text evidence="2">Belongs to the radical SAM superfamily. Biotin synthase family.</text>
</comment>
<dbReference type="HAMAP" id="MF_01694">
    <property type="entry name" value="BioB"/>
    <property type="match status" value="1"/>
</dbReference>
<dbReference type="SFLD" id="SFLDS00029">
    <property type="entry name" value="Radical_SAM"/>
    <property type="match status" value="1"/>
</dbReference>
<evidence type="ECO:0000256" key="5">
    <source>
        <dbReference type="ARBA" id="ARBA00022679"/>
    </source>
</evidence>
<keyword evidence="6 13" id="KW-0949">S-adenosyl-L-methionine</keyword>
<dbReference type="SFLD" id="SFLDF00272">
    <property type="entry name" value="biotin_synthase"/>
    <property type="match status" value="1"/>
</dbReference>
<evidence type="ECO:0000259" key="14">
    <source>
        <dbReference type="PROSITE" id="PS51918"/>
    </source>
</evidence>
<proteinExistence type="inferred from homology"/>
<gene>
    <name evidence="15" type="ORF">SADUNF_Sadunf07G0108400</name>
</gene>
<dbReference type="InterPro" id="IPR058240">
    <property type="entry name" value="rSAM_sf"/>
</dbReference>
<dbReference type="Pfam" id="PF06968">
    <property type="entry name" value="BATS"/>
    <property type="match status" value="1"/>
</dbReference>
<dbReference type="PANTHER" id="PTHR22976:SF2">
    <property type="entry name" value="BIOTIN SYNTHASE, MITOCHONDRIAL"/>
    <property type="match status" value="1"/>
</dbReference>
<evidence type="ECO:0000313" key="15">
    <source>
        <dbReference type="EMBL" id="KAF9679134.1"/>
    </source>
</evidence>
<evidence type="ECO:0000256" key="1">
    <source>
        <dbReference type="ARBA" id="ARBA00004942"/>
    </source>
</evidence>
<name>A0A835K016_9ROSI</name>
<dbReference type="AlphaFoldDB" id="A0A835K016"/>
<evidence type="ECO:0000256" key="2">
    <source>
        <dbReference type="ARBA" id="ARBA00010765"/>
    </source>
</evidence>
<dbReference type="InterPro" id="IPR002684">
    <property type="entry name" value="Biotin_synth/BioAB"/>
</dbReference>
<feature type="binding site" evidence="13">
    <location>
        <position position="169"/>
    </location>
    <ligand>
        <name>[2Fe-2S] cluster</name>
        <dbReference type="ChEBI" id="CHEBI:190135"/>
    </ligand>
</feature>
<dbReference type="InterPro" id="IPR010722">
    <property type="entry name" value="BATS_dom"/>
</dbReference>
<keyword evidence="11 13" id="KW-0411">Iron-sulfur</keyword>
<dbReference type="EC" id="2.8.1.6" evidence="3"/>
<keyword evidence="4 13" id="KW-0004">4Fe-4S</keyword>
<evidence type="ECO:0000256" key="10">
    <source>
        <dbReference type="ARBA" id="ARBA00023004"/>
    </source>
</evidence>
<keyword evidence="10 13" id="KW-0408">Iron</keyword>
<comment type="cofactor">
    <cofactor evidence="12">
        <name>[2Fe-2S] cluster</name>
        <dbReference type="ChEBI" id="CHEBI:190135"/>
    </cofactor>
</comment>
<dbReference type="PROSITE" id="PS51918">
    <property type="entry name" value="RADICAL_SAM"/>
    <property type="match status" value="1"/>
</dbReference>
<keyword evidence="5" id="KW-0808">Transferase</keyword>
<reference evidence="15 16" key="1">
    <citation type="submission" date="2020-10" db="EMBL/GenBank/DDBJ databases">
        <title>Plant Genome Project.</title>
        <authorList>
            <person name="Zhang R.-G."/>
        </authorList>
    </citation>
    <scope>NUCLEOTIDE SEQUENCE [LARGE SCALE GENOMIC DNA]</scope>
    <source>
        <strain evidence="15">FAFU-HL-1</strain>
        <tissue evidence="15">Leaf</tissue>
    </source>
</reference>
<feature type="binding site" evidence="13">
    <location>
        <position position="136"/>
    </location>
    <ligand>
        <name>[2Fe-2S] cluster</name>
        <dbReference type="ChEBI" id="CHEBI:190135"/>
    </ligand>
</feature>
<comment type="caution">
    <text evidence="15">The sequence shown here is derived from an EMBL/GenBank/DDBJ whole genome shotgun (WGS) entry which is preliminary data.</text>
</comment>
<keyword evidence="16" id="KW-1185">Reference proteome</keyword>
<dbReference type="SMART" id="SM00729">
    <property type="entry name" value="Elp3"/>
    <property type="match status" value="1"/>
</dbReference>
<dbReference type="FunFam" id="3.20.20.70:FF:000011">
    <property type="entry name" value="Biotin synthase"/>
    <property type="match status" value="1"/>
</dbReference>
<dbReference type="GO" id="GO:0005739">
    <property type="term" value="C:mitochondrion"/>
    <property type="evidence" value="ECO:0007669"/>
    <property type="project" value="TreeGrafter"/>
</dbReference>
<organism evidence="15 16">
    <name type="scientific">Salix dunnii</name>
    <dbReference type="NCBI Taxonomy" id="1413687"/>
    <lineage>
        <taxon>Eukaryota</taxon>
        <taxon>Viridiplantae</taxon>
        <taxon>Streptophyta</taxon>
        <taxon>Embryophyta</taxon>
        <taxon>Tracheophyta</taxon>
        <taxon>Spermatophyta</taxon>
        <taxon>Magnoliopsida</taxon>
        <taxon>eudicotyledons</taxon>
        <taxon>Gunneridae</taxon>
        <taxon>Pentapetalae</taxon>
        <taxon>rosids</taxon>
        <taxon>fabids</taxon>
        <taxon>Malpighiales</taxon>
        <taxon>Salicaceae</taxon>
        <taxon>Saliceae</taxon>
        <taxon>Salix</taxon>
    </lineage>
</organism>
<feature type="binding site" evidence="13">
    <location>
        <position position="92"/>
    </location>
    <ligand>
        <name>[4Fe-4S] cluster</name>
        <dbReference type="ChEBI" id="CHEBI:49883"/>
        <note>4Fe-4S-S-AdoMet</note>
    </ligand>
</feature>
<protein>
    <recommendedName>
        <fullName evidence="3">biotin synthase</fullName>
        <ecNumber evidence="3">2.8.1.6</ecNumber>
    </recommendedName>
</protein>
<feature type="binding site" evidence="13">
    <location>
        <position position="96"/>
    </location>
    <ligand>
        <name>[4Fe-4S] cluster</name>
        <dbReference type="ChEBI" id="CHEBI:49883"/>
        <note>4Fe-4S-S-AdoMet</note>
    </ligand>
</feature>
<keyword evidence="8 13" id="KW-0479">Metal-binding</keyword>
<dbReference type="Pfam" id="PF04055">
    <property type="entry name" value="Radical_SAM"/>
    <property type="match status" value="1"/>
</dbReference>
<dbReference type="OrthoDB" id="2414104at2759"/>
<dbReference type="PIRSF" id="PIRSF001619">
    <property type="entry name" value="Biotin_synth"/>
    <property type="match status" value="1"/>
</dbReference>
<dbReference type="GO" id="GO:0051537">
    <property type="term" value="F:2 iron, 2 sulfur cluster binding"/>
    <property type="evidence" value="ECO:0007669"/>
    <property type="project" value="UniProtKB-KW"/>
</dbReference>
<comment type="pathway">
    <text evidence="1">Cofactor biosynthesis; biotin biosynthesis; biotin from 7,8-diaminononanoate: step 2/2.</text>
</comment>
<evidence type="ECO:0000256" key="4">
    <source>
        <dbReference type="ARBA" id="ARBA00022485"/>
    </source>
</evidence>
<evidence type="ECO:0000256" key="8">
    <source>
        <dbReference type="ARBA" id="ARBA00022723"/>
    </source>
</evidence>
<sequence>MLSIRSIFRSQLRLNSVTLSSLCYSSSSAAAIQAEKTIKDGPRNDWTRQEIKDVYDSPLLDLLFHGAQVHRYAHNFREVQQCTLLSIKTGGCSEDCSYCPQSSRYSTGLKAQRLMTKETVIEAAKRAKEAGSTRFCMGAAWRDTIGRKTNFNQILDYVKEIRDMGLEVCCTLGMLEKRQALELKKAGLTAYNHNLDTSREYYPNIITTRSYDERLETLEHVREAGISVCSGGIIGLGEAEEDRVGLLHTLATLPTHPESVPINALVAVKGTPLQEQKPVEIWEMIRMIGSARIVMPKAMVRLSAGRVRFSMAEQALCFLAGANSIFTGEKLLTTPNNDYDADQLMFKVLGLIPKAPSFSAEEEKACACEAEHCQEAVSSSG</sequence>
<dbReference type="GO" id="GO:0004076">
    <property type="term" value="F:biotin synthase activity"/>
    <property type="evidence" value="ECO:0007669"/>
    <property type="project" value="UniProtKB-EC"/>
</dbReference>
<dbReference type="InterPro" id="IPR013785">
    <property type="entry name" value="Aldolase_TIM"/>
</dbReference>
<feature type="binding site" evidence="13">
    <location>
        <position position="301"/>
    </location>
    <ligand>
        <name>[2Fe-2S] cluster</name>
        <dbReference type="ChEBI" id="CHEBI:190135"/>
    </ligand>
</feature>
<comment type="cofactor">
    <cofactor evidence="13">
        <name>[4Fe-4S] cluster</name>
        <dbReference type="ChEBI" id="CHEBI:49883"/>
    </cofactor>
    <text evidence="13">Binds 1 [4Fe-4S] cluster. The cluster is coordinated with 3 cysteines and an exchangeable S-adenosyl-L-methionine.</text>
</comment>
<dbReference type="SUPFAM" id="SSF102114">
    <property type="entry name" value="Radical SAM enzymes"/>
    <property type="match status" value="1"/>
</dbReference>
<dbReference type="InterPro" id="IPR024177">
    <property type="entry name" value="Biotin_synthase"/>
</dbReference>
<keyword evidence="7 13" id="KW-0001">2Fe-2S</keyword>
<evidence type="ECO:0000256" key="3">
    <source>
        <dbReference type="ARBA" id="ARBA00012236"/>
    </source>
</evidence>
<dbReference type="PANTHER" id="PTHR22976">
    <property type="entry name" value="BIOTIN SYNTHASE"/>
    <property type="match status" value="1"/>
</dbReference>
<dbReference type="GO" id="GO:0051539">
    <property type="term" value="F:4 iron, 4 sulfur cluster binding"/>
    <property type="evidence" value="ECO:0007669"/>
    <property type="project" value="UniProtKB-KW"/>
</dbReference>
<comment type="cofactor">
    <cofactor evidence="13">
        <name>[2Fe-2S] cluster</name>
        <dbReference type="ChEBI" id="CHEBI:190135"/>
    </cofactor>
    <text evidence="13">Binds 1 [2Fe-2S] cluster. The cluster is coordinated with 3 cysteines and 1 arginine.</text>
</comment>
<dbReference type="InterPro" id="IPR006638">
    <property type="entry name" value="Elp3/MiaA/NifB-like_rSAM"/>
</dbReference>
<feature type="binding site" evidence="13">
    <location>
        <position position="229"/>
    </location>
    <ligand>
        <name>[2Fe-2S] cluster</name>
        <dbReference type="ChEBI" id="CHEBI:190135"/>
    </ligand>
</feature>
<dbReference type="UniPathway" id="UPA00078">
    <property type="reaction ID" value="UER00162"/>
</dbReference>
<keyword evidence="9" id="KW-0093">Biotin biosynthesis</keyword>
<dbReference type="GO" id="GO:0046872">
    <property type="term" value="F:metal ion binding"/>
    <property type="evidence" value="ECO:0007669"/>
    <property type="project" value="UniProtKB-KW"/>
</dbReference>
<evidence type="ECO:0000313" key="16">
    <source>
        <dbReference type="Proteomes" id="UP000657918"/>
    </source>
</evidence>
<evidence type="ECO:0000256" key="12">
    <source>
        <dbReference type="ARBA" id="ARBA00034078"/>
    </source>
</evidence>
<evidence type="ECO:0000256" key="6">
    <source>
        <dbReference type="ARBA" id="ARBA00022691"/>
    </source>
</evidence>
<dbReference type="NCBIfam" id="TIGR00433">
    <property type="entry name" value="bioB"/>
    <property type="match status" value="1"/>
</dbReference>
<dbReference type="EMBL" id="JADGMS010000007">
    <property type="protein sequence ID" value="KAF9679134.1"/>
    <property type="molecule type" value="Genomic_DNA"/>
</dbReference>
<dbReference type="SFLD" id="SFLDG01278">
    <property type="entry name" value="biotin_synthase_like"/>
    <property type="match status" value="1"/>
</dbReference>